<dbReference type="InterPro" id="IPR036282">
    <property type="entry name" value="Glutathione-S-Trfase_C_sf"/>
</dbReference>
<keyword evidence="2" id="KW-1133">Transmembrane helix</keyword>
<dbReference type="CDD" id="cd03193">
    <property type="entry name" value="GST_C_Metaxin"/>
    <property type="match status" value="1"/>
</dbReference>
<dbReference type="EMBL" id="KQ416297">
    <property type="protein sequence ID" value="KOF97532.1"/>
    <property type="molecule type" value="Genomic_DNA"/>
</dbReference>
<dbReference type="OrthoDB" id="5809458at2759"/>
<keyword evidence="2" id="KW-0812">Transmembrane</keyword>
<dbReference type="SUPFAM" id="SSF47616">
    <property type="entry name" value="GST C-terminal domain-like"/>
    <property type="match status" value="1"/>
</dbReference>
<evidence type="ECO:0000256" key="1">
    <source>
        <dbReference type="ARBA" id="ARBA00006475"/>
    </source>
</evidence>
<name>A0A0L8I7U1_OCTBM</name>
<dbReference type="InterPro" id="IPR033468">
    <property type="entry name" value="Metaxin_GST"/>
</dbReference>
<evidence type="ECO:0000259" key="4">
    <source>
        <dbReference type="Pfam" id="PF17172"/>
    </source>
</evidence>
<evidence type="ECO:0008006" key="6">
    <source>
        <dbReference type="Google" id="ProtNLM"/>
    </source>
</evidence>
<evidence type="ECO:0000256" key="2">
    <source>
        <dbReference type="SAM" id="Phobius"/>
    </source>
</evidence>
<reference evidence="5" key="1">
    <citation type="submission" date="2015-07" db="EMBL/GenBank/DDBJ databases">
        <title>MeaNS - Measles Nucleotide Surveillance Program.</title>
        <authorList>
            <person name="Tran T."/>
            <person name="Druce J."/>
        </authorList>
    </citation>
    <scope>NUCLEOTIDE SEQUENCE</scope>
    <source>
        <strain evidence="5">UCB-OBI-ISO-001</strain>
        <tissue evidence="5">Gonad</tissue>
    </source>
</reference>
<proteinExistence type="inferred from homology"/>
<dbReference type="OMA" id="IEYNHEC"/>
<evidence type="ECO:0000259" key="3">
    <source>
        <dbReference type="Pfam" id="PF17171"/>
    </source>
</evidence>
<accession>A0A0L8I7U1</accession>
<feature type="domain" description="Thioredoxin-like fold" evidence="4">
    <location>
        <begin position="73"/>
        <end position="165"/>
    </location>
</feature>
<dbReference type="InterPro" id="IPR040079">
    <property type="entry name" value="Glutathione_S-Trfase"/>
</dbReference>
<feature type="domain" description="Metaxin glutathione S-transferase" evidence="3">
    <location>
        <begin position="212"/>
        <end position="275"/>
    </location>
</feature>
<dbReference type="SFLD" id="SFLDG01180">
    <property type="entry name" value="SUF1"/>
    <property type="match status" value="1"/>
</dbReference>
<comment type="similarity">
    <text evidence="1">Belongs to the FAX family.</text>
</comment>
<dbReference type="InterPro" id="IPR012336">
    <property type="entry name" value="Thioredoxin-like_fold"/>
</dbReference>
<dbReference type="GO" id="GO:0005737">
    <property type="term" value="C:cytoplasm"/>
    <property type="evidence" value="ECO:0007669"/>
    <property type="project" value="TreeGrafter"/>
</dbReference>
<feature type="transmembrane region" description="Helical" evidence="2">
    <location>
        <begin position="22"/>
        <end position="44"/>
    </location>
</feature>
<dbReference type="InterPro" id="IPR050931">
    <property type="entry name" value="Mito_Protein_Transport_Metaxin"/>
</dbReference>
<dbReference type="Gene3D" id="1.20.1050.10">
    <property type="match status" value="1"/>
</dbReference>
<dbReference type="Pfam" id="PF17171">
    <property type="entry name" value="GST_C_6"/>
    <property type="match status" value="1"/>
</dbReference>
<dbReference type="PANTHER" id="PTHR12289:SF41">
    <property type="entry name" value="FAILED AXON CONNECTIONS-RELATED"/>
    <property type="match status" value="1"/>
</dbReference>
<protein>
    <recommendedName>
        <fullName evidence="6">GST N-terminal domain-containing protein</fullName>
    </recommendedName>
</protein>
<dbReference type="SUPFAM" id="SSF52833">
    <property type="entry name" value="Thioredoxin-like"/>
    <property type="match status" value="1"/>
</dbReference>
<dbReference type="SFLD" id="SFLDG01200">
    <property type="entry name" value="SUF1.1"/>
    <property type="match status" value="1"/>
</dbReference>
<organism evidence="5">
    <name type="scientific">Octopus bimaculoides</name>
    <name type="common">California two-spotted octopus</name>
    <dbReference type="NCBI Taxonomy" id="37653"/>
    <lineage>
        <taxon>Eukaryota</taxon>
        <taxon>Metazoa</taxon>
        <taxon>Spiralia</taxon>
        <taxon>Lophotrochozoa</taxon>
        <taxon>Mollusca</taxon>
        <taxon>Cephalopoda</taxon>
        <taxon>Coleoidea</taxon>
        <taxon>Octopodiformes</taxon>
        <taxon>Octopoda</taxon>
        <taxon>Incirrata</taxon>
        <taxon>Octopodidae</taxon>
        <taxon>Octopus</taxon>
    </lineage>
</organism>
<sequence>MSNLKRNETVFNTSTMISQNTISQWTIATGVAVLTTAGLLFAFLRCRRKTVYPENMIILHLIPRIREAPNISPFAIKLETFLRMAKLPYQVEYTHKMSPKHKSPWITYNGEVVSDSQFIIEYLNKKFDVDCNSHLTDEQQSIARAMQKMVEENLFWALALSRFVYSYSDPSLRQLIPVPKIIIWRIKRILLSQTYSQGIGRHSRSEVEHIAMGDLKALCDFIGEKKFLMGDKPCETDCAIFGIIAVTKQMPKSSFCTKIIEDGIFPNLTAYFERMKDLYWPDWVAPDLKFPTFGLQPLKD</sequence>
<dbReference type="Gene3D" id="3.40.30.10">
    <property type="entry name" value="Glutaredoxin"/>
    <property type="match status" value="1"/>
</dbReference>
<dbReference type="SFLD" id="SFLDS00019">
    <property type="entry name" value="Glutathione_Transferase_(cytos"/>
    <property type="match status" value="1"/>
</dbReference>
<dbReference type="AlphaFoldDB" id="A0A0L8I7U1"/>
<keyword evidence="2" id="KW-0472">Membrane</keyword>
<dbReference type="PANTHER" id="PTHR12289">
    <property type="entry name" value="METAXIN RELATED"/>
    <property type="match status" value="1"/>
</dbReference>
<dbReference type="KEGG" id="obi:106881948"/>
<dbReference type="InterPro" id="IPR026928">
    <property type="entry name" value="FAX/IsoI-like"/>
</dbReference>
<gene>
    <name evidence="5" type="ORF">OCBIM_22029322mg</name>
</gene>
<dbReference type="InterPro" id="IPR036249">
    <property type="entry name" value="Thioredoxin-like_sf"/>
</dbReference>
<evidence type="ECO:0000313" key="5">
    <source>
        <dbReference type="EMBL" id="KOF97532.1"/>
    </source>
</evidence>
<dbReference type="Pfam" id="PF17172">
    <property type="entry name" value="GST_N_4"/>
    <property type="match status" value="1"/>
</dbReference>